<reference evidence="1" key="1">
    <citation type="submission" date="2020-06" db="EMBL/GenBank/DDBJ databases">
        <title>WGS assembly of Ceratodon purpureus strain R40.</title>
        <authorList>
            <person name="Carey S.B."/>
            <person name="Jenkins J."/>
            <person name="Shu S."/>
            <person name="Lovell J.T."/>
            <person name="Sreedasyam A."/>
            <person name="Maumus F."/>
            <person name="Tiley G.P."/>
            <person name="Fernandez-Pozo N."/>
            <person name="Barry K."/>
            <person name="Chen C."/>
            <person name="Wang M."/>
            <person name="Lipzen A."/>
            <person name="Daum C."/>
            <person name="Saski C.A."/>
            <person name="Payton A.C."/>
            <person name="Mcbreen J.C."/>
            <person name="Conrad R.E."/>
            <person name="Kollar L.M."/>
            <person name="Olsson S."/>
            <person name="Huttunen S."/>
            <person name="Landis J.B."/>
            <person name="Wickett N.J."/>
            <person name="Johnson M.G."/>
            <person name="Rensing S.A."/>
            <person name="Grimwood J."/>
            <person name="Schmutz J."/>
            <person name="Mcdaniel S.F."/>
        </authorList>
    </citation>
    <scope>NUCLEOTIDE SEQUENCE</scope>
    <source>
        <strain evidence="1">R40</strain>
    </source>
</reference>
<protein>
    <submittedName>
        <fullName evidence="1">Uncharacterized protein</fullName>
    </submittedName>
</protein>
<organism evidence="1 2">
    <name type="scientific">Ceratodon purpureus</name>
    <name type="common">Fire moss</name>
    <name type="synonym">Dicranum purpureum</name>
    <dbReference type="NCBI Taxonomy" id="3225"/>
    <lineage>
        <taxon>Eukaryota</taxon>
        <taxon>Viridiplantae</taxon>
        <taxon>Streptophyta</taxon>
        <taxon>Embryophyta</taxon>
        <taxon>Bryophyta</taxon>
        <taxon>Bryophytina</taxon>
        <taxon>Bryopsida</taxon>
        <taxon>Dicranidae</taxon>
        <taxon>Pseudoditrichales</taxon>
        <taxon>Ditrichaceae</taxon>
        <taxon>Ceratodon</taxon>
    </lineage>
</organism>
<comment type="caution">
    <text evidence="1">The sequence shown here is derived from an EMBL/GenBank/DDBJ whole genome shotgun (WGS) entry which is preliminary data.</text>
</comment>
<keyword evidence="2" id="KW-1185">Reference proteome</keyword>
<dbReference type="EMBL" id="CM026425">
    <property type="protein sequence ID" value="KAG0577210.1"/>
    <property type="molecule type" value="Genomic_DNA"/>
</dbReference>
<accession>A0A8T0I199</accession>
<name>A0A8T0I199_CERPU</name>
<dbReference type="Proteomes" id="UP000822688">
    <property type="component" value="Chromosome 5"/>
</dbReference>
<evidence type="ECO:0000313" key="2">
    <source>
        <dbReference type="Proteomes" id="UP000822688"/>
    </source>
</evidence>
<proteinExistence type="predicted"/>
<dbReference type="AlphaFoldDB" id="A0A8T0I199"/>
<gene>
    <name evidence="1" type="ORF">KC19_5G139300</name>
</gene>
<sequence>MLNPAMASAFLSKTGADIFHKLEKTDHVDTEYRRLEKRQSFREKILGQLGADTFHQKLDKPDHVDINRRLEKRRSFTERIIALGADAFHQKLEKPDNLVTCPRLQRRHTFTEKILAIQSSTHPGRPAVLPPDCPPKKTLRIRVARARVQCHRHFLNGFEKLETSEAELAERRHALAQKLIAKTLRQADRRRRSRRRLIFRVIRKKMILSPIMACVQWLREPLVRLARIASLAAAKVELHQATLRGRLNSARVTSFPLIDVDNLPLLTSNSYLE</sequence>
<evidence type="ECO:0000313" key="1">
    <source>
        <dbReference type="EMBL" id="KAG0577210.1"/>
    </source>
</evidence>